<dbReference type="Proteomes" id="UP001375240">
    <property type="component" value="Unassembled WGS sequence"/>
</dbReference>
<comment type="caution">
    <text evidence="16">The sequence shown here is derived from an EMBL/GenBank/DDBJ whole genome shotgun (WGS) entry which is preliminary data.</text>
</comment>
<comment type="caution">
    <text evidence="10">Lacks conserved residue(s) required for the propagation of feature annotation.</text>
</comment>
<dbReference type="PROSITE" id="PS00026">
    <property type="entry name" value="CHIT_BIND_I_1"/>
    <property type="match status" value="1"/>
</dbReference>
<dbReference type="EC" id="3.2.1.14" evidence="3"/>
<evidence type="ECO:0000256" key="4">
    <source>
        <dbReference type="ARBA" id="ARBA00022669"/>
    </source>
</evidence>
<evidence type="ECO:0000256" key="6">
    <source>
        <dbReference type="ARBA" id="ARBA00023024"/>
    </source>
</evidence>
<reference evidence="16 17" key="1">
    <citation type="submission" date="2019-10" db="EMBL/GenBank/DDBJ databases">
        <authorList>
            <person name="Palmer J.M."/>
        </authorList>
    </citation>
    <scope>NUCLEOTIDE SEQUENCE [LARGE SCALE GENOMIC DNA]</scope>
    <source>
        <strain evidence="16 17">TWF696</strain>
    </source>
</reference>
<dbReference type="Pfam" id="PF00704">
    <property type="entry name" value="Glyco_hydro_18"/>
    <property type="match status" value="1"/>
</dbReference>
<keyword evidence="5 11" id="KW-0378">Hydrolase</keyword>
<dbReference type="InterPro" id="IPR001223">
    <property type="entry name" value="Glyco_hydro18_cat"/>
</dbReference>
<dbReference type="InterPro" id="IPR001002">
    <property type="entry name" value="Chitin-bd_1"/>
</dbReference>
<dbReference type="GO" id="GO:0000272">
    <property type="term" value="P:polysaccharide catabolic process"/>
    <property type="evidence" value="ECO:0007669"/>
    <property type="project" value="UniProtKB-KW"/>
</dbReference>
<feature type="disulfide bond" evidence="10">
    <location>
        <begin position="35"/>
        <end position="49"/>
    </location>
</feature>
<evidence type="ECO:0000256" key="10">
    <source>
        <dbReference type="PROSITE-ProRule" id="PRU00261"/>
    </source>
</evidence>
<keyword evidence="6" id="KW-0146">Chitin degradation</keyword>
<evidence type="ECO:0000256" key="3">
    <source>
        <dbReference type="ARBA" id="ARBA00012729"/>
    </source>
</evidence>
<dbReference type="SUPFAM" id="SSF54556">
    <property type="entry name" value="Chitinase insertion domain"/>
    <property type="match status" value="1"/>
</dbReference>
<dbReference type="InterPro" id="IPR018371">
    <property type="entry name" value="Chitin-binding_1_CS"/>
</dbReference>
<dbReference type="Pfam" id="PF00187">
    <property type="entry name" value="Chitin_bind_1"/>
    <property type="match status" value="1"/>
</dbReference>
<feature type="disulfide bond" evidence="10">
    <location>
        <begin position="53"/>
        <end position="57"/>
    </location>
</feature>
<comment type="catalytic activity">
    <reaction evidence="1">
        <text>Random endo-hydrolysis of N-acetyl-beta-D-glucosaminide (1-&gt;4)-beta-linkages in chitin and chitodextrins.</text>
        <dbReference type="EC" id="3.2.1.14"/>
    </reaction>
</comment>
<dbReference type="InterPro" id="IPR050314">
    <property type="entry name" value="Glycosyl_Hydrlase_18"/>
</dbReference>
<dbReference type="Gene3D" id="3.10.50.10">
    <property type="match status" value="1"/>
</dbReference>
<feature type="disulfide bond" evidence="10">
    <location>
        <begin position="99"/>
        <end position="103"/>
    </location>
</feature>
<dbReference type="InterPro" id="IPR036861">
    <property type="entry name" value="Endochitinase-like_sf"/>
</dbReference>
<dbReference type="GO" id="GO:0008061">
    <property type="term" value="F:chitin binding"/>
    <property type="evidence" value="ECO:0007669"/>
    <property type="project" value="UniProtKB-UniRule"/>
</dbReference>
<dbReference type="InterPro" id="IPR017853">
    <property type="entry name" value="GH"/>
</dbReference>
<dbReference type="CDD" id="cd00035">
    <property type="entry name" value="ChtBD1"/>
    <property type="match status" value="1"/>
</dbReference>
<dbReference type="SMART" id="SM00270">
    <property type="entry name" value="ChtBD1"/>
    <property type="match status" value="2"/>
</dbReference>
<evidence type="ECO:0000256" key="11">
    <source>
        <dbReference type="RuleBase" id="RU000489"/>
    </source>
</evidence>
<gene>
    <name evidence="16" type="ORF">TWF696_002192</name>
</gene>
<evidence type="ECO:0000256" key="2">
    <source>
        <dbReference type="ARBA" id="ARBA00008682"/>
    </source>
</evidence>
<feature type="domain" description="GH18" evidence="15">
    <location>
        <begin position="118"/>
        <end position="472"/>
    </location>
</feature>
<feature type="disulfide bond" evidence="10">
    <location>
        <begin position="74"/>
        <end position="86"/>
    </location>
</feature>
<evidence type="ECO:0000256" key="8">
    <source>
        <dbReference type="ARBA" id="ARBA00023295"/>
    </source>
</evidence>
<evidence type="ECO:0000256" key="9">
    <source>
        <dbReference type="ARBA" id="ARBA00023326"/>
    </source>
</evidence>
<dbReference type="GO" id="GO:0008843">
    <property type="term" value="F:endochitinase activity"/>
    <property type="evidence" value="ECO:0007669"/>
    <property type="project" value="UniProtKB-EC"/>
</dbReference>
<dbReference type="Gene3D" id="3.30.60.10">
    <property type="entry name" value="Endochitinase-like"/>
    <property type="match status" value="1"/>
</dbReference>
<dbReference type="SUPFAM" id="SSF51445">
    <property type="entry name" value="(Trans)glycosidases"/>
    <property type="match status" value="1"/>
</dbReference>
<feature type="signal peptide" evidence="13">
    <location>
        <begin position="1"/>
        <end position="21"/>
    </location>
</feature>
<evidence type="ECO:0000259" key="15">
    <source>
        <dbReference type="PROSITE" id="PS51910"/>
    </source>
</evidence>
<feature type="region of interest" description="Disordered" evidence="12">
    <location>
        <begin position="715"/>
        <end position="766"/>
    </location>
</feature>
<dbReference type="AlphaFoldDB" id="A0AAV9U6J6"/>
<sequence>MQLHRIIFLLACLLFTRDVNSQSTCSAKVPCKAGCCSKFGNCGFGPEFCGDGCLGNCDRKAECGEFAPQGQKNCPLNVCCSKWGFCGLTDTFCSKSNGCQSGCDTPKPKCSGSGGLGTRVVGYYESWATYRKCAAVPPSDLITTGLTHLNFAFAGIDPATFKIAPATAGDVPLYTKVTGLKRDQPGLKVFIAVGGWAFNDPGPTRETFSKMASTAANRNAFIQSVISFMRTYGFDGLDIDWEYPKADDRGGKPADTLNYVMLVRELRQAFNTAGKGWGISVAIPASYWYLQNFNLSLMANYIDWFNLMSYDYVGTWDKDNKWTGPYVGAHTNLTMTQTALELMWRNNVPGDKINMGIGFYGRSFTLKDKACTKPGCVFTDGGKAGECSDTAGILMNIEIQDIQETKDLKPVFDKAAGVKYMSWGNQWVSFDDAESIAFKKHWARARCVGGLMIWALDQDTLDNIGLAAVVGMTPQKFASVSAGVVKRRVKKHPRTNCYIAFCGDQCVDGYSVFGYGAGRFSSTDAMGMPGTCKDGKWARVCCPKNSMTVDPIKRCSWFGDENSQMTTVFGPNDKRRRKRAGLGDPIGAGASVPGRCKTGCPNGYTQIFQNTISVSPRVSRRDPDEWSWGYCLEGYASYCCPDFHIDRSITPPPLYYKNSPPTLVKRGSDFWKLVPIIGWGIMFKELYFDTPEDHFVKIPIGIEIEGKQISGLPALPTDEIPWQQNSGSEMDWSDDWTSGSEPDDSDDEDYVPGSGRTNAGCGYHERTDVTQGNSLGRYVVAAERTVSFKKTLTYTCIYTAFPQVCENIRSAILVRSVASVVHYLWNPLGRPVPESWKTQHGNRRNPGGFSNPWLVYTDRQQVRAPGHTITVQYPTCEVDEFPFHSTFENSVGYFNGGVVGRLVPQPQNLAQGLDWMNFLLANRVAPWDDVHITWSLPASKTVAGIPWVSQYDLAQNSLCFPARNNDPNSRIIDPAFAVLTDDPFVAEVSQRLGGYNNIYTSRPFDNHPAPTNLNLALLARRDIRADSPSLPMNTKTAEQSGELLKVVEENPAIPVPTNKRIIVPVFDSADTPGNR</sequence>
<organism evidence="16 17">
    <name type="scientific">Orbilia brochopaga</name>
    <dbReference type="NCBI Taxonomy" id="3140254"/>
    <lineage>
        <taxon>Eukaryota</taxon>
        <taxon>Fungi</taxon>
        <taxon>Dikarya</taxon>
        <taxon>Ascomycota</taxon>
        <taxon>Pezizomycotina</taxon>
        <taxon>Orbiliomycetes</taxon>
        <taxon>Orbiliales</taxon>
        <taxon>Orbiliaceae</taxon>
        <taxon>Orbilia</taxon>
    </lineage>
</organism>
<evidence type="ECO:0000256" key="7">
    <source>
        <dbReference type="ARBA" id="ARBA00023277"/>
    </source>
</evidence>
<comment type="similarity">
    <text evidence="2">Belongs to the glycosyl hydrolase 18 family. Chitinase class V subfamily.</text>
</comment>
<keyword evidence="8 11" id="KW-0326">Glycosidase</keyword>
<dbReference type="InterPro" id="IPR001579">
    <property type="entry name" value="Glyco_hydro_18_chit_AS"/>
</dbReference>
<accession>A0AAV9U6J6</accession>
<dbReference type="PANTHER" id="PTHR11177:SF333">
    <property type="entry name" value="CHITINASE"/>
    <property type="match status" value="1"/>
</dbReference>
<keyword evidence="7" id="KW-0119">Carbohydrate metabolism</keyword>
<keyword evidence="4 10" id="KW-0147">Chitin-binding</keyword>
<dbReference type="PROSITE" id="PS50941">
    <property type="entry name" value="CHIT_BIND_I_2"/>
    <property type="match status" value="2"/>
</dbReference>
<dbReference type="PANTHER" id="PTHR11177">
    <property type="entry name" value="CHITINASE"/>
    <property type="match status" value="1"/>
</dbReference>
<evidence type="ECO:0000313" key="17">
    <source>
        <dbReference type="Proteomes" id="UP001375240"/>
    </source>
</evidence>
<dbReference type="PROSITE" id="PS01095">
    <property type="entry name" value="GH18_1"/>
    <property type="match status" value="1"/>
</dbReference>
<dbReference type="GO" id="GO:0006032">
    <property type="term" value="P:chitin catabolic process"/>
    <property type="evidence" value="ECO:0007669"/>
    <property type="project" value="UniProtKB-KW"/>
</dbReference>
<name>A0AAV9U6J6_9PEZI</name>
<feature type="disulfide bond" evidence="10">
    <location>
        <begin position="79"/>
        <end position="93"/>
    </location>
</feature>
<dbReference type="Gene3D" id="3.20.20.80">
    <property type="entry name" value="Glycosidases"/>
    <property type="match status" value="1"/>
</dbReference>
<dbReference type="PROSITE" id="PS51910">
    <property type="entry name" value="GH18_2"/>
    <property type="match status" value="1"/>
</dbReference>
<feature type="domain" description="Chitin-binding type-1" evidence="14">
    <location>
        <begin position="60"/>
        <end position="105"/>
    </location>
</feature>
<keyword evidence="10" id="KW-1015">Disulfide bond</keyword>
<dbReference type="InterPro" id="IPR011583">
    <property type="entry name" value="Chitinase_II/V-like_cat"/>
</dbReference>
<evidence type="ECO:0000259" key="14">
    <source>
        <dbReference type="PROSITE" id="PS50941"/>
    </source>
</evidence>
<feature type="chain" id="PRO_5043967737" description="chitinase" evidence="13">
    <location>
        <begin position="22"/>
        <end position="1075"/>
    </location>
</feature>
<dbReference type="SMART" id="SM00636">
    <property type="entry name" value="Glyco_18"/>
    <property type="match status" value="1"/>
</dbReference>
<keyword evidence="17" id="KW-1185">Reference proteome</keyword>
<dbReference type="InterPro" id="IPR029070">
    <property type="entry name" value="Chitinase_insertion_sf"/>
</dbReference>
<protein>
    <recommendedName>
        <fullName evidence="3">chitinase</fullName>
        <ecNumber evidence="3">3.2.1.14</ecNumber>
    </recommendedName>
</protein>
<evidence type="ECO:0000256" key="5">
    <source>
        <dbReference type="ARBA" id="ARBA00022801"/>
    </source>
</evidence>
<dbReference type="EMBL" id="JAVHNQ010000012">
    <property type="protein sequence ID" value="KAK6335414.1"/>
    <property type="molecule type" value="Genomic_DNA"/>
</dbReference>
<keyword evidence="9" id="KW-0624">Polysaccharide degradation</keyword>
<evidence type="ECO:0000313" key="16">
    <source>
        <dbReference type="EMBL" id="KAK6335414.1"/>
    </source>
</evidence>
<feature type="domain" description="Chitin-binding type-1" evidence="14">
    <location>
        <begin position="9"/>
        <end position="59"/>
    </location>
</feature>
<keyword evidence="13" id="KW-0732">Signal</keyword>
<dbReference type="SUPFAM" id="SSF57016">
    <property type="entry name" value="Plant lectins/antimicrobial peptides"/>
    <property type="match status" value="1"/>
</dbReference>
<evidence type="ECO:0000256" key="1">
    <source>
        <dbReference type="ARBA" id="ARBA00000822"/>
    </source>
</evidence>
<evidence type="ECO:0000256" key="12">
    <source>
        <dbReference type="SAM" id="MobiDB-lite"/>
    </source>
</evidence>
<feature type="compositionally biased region" description="Acidic residues" evidence="12">
    <location>
        <begin position="741"/>
        <end position="750"/>
    </location>
</feature>
<proteinExistence type="inferred from homology"/>
<evidence type="ECO:0000256" key="13">
    <source>
        <dbReference type="SAM" id="SignalP"/>
    </source>
</evidence>